<keyword evidence="3" id="KW-1185">Reference proteome</keyword>
<gene>
    <name evidence="2" type="ORF">GH810_09930</name>
</gene>
<dbReference type="AlphaFoldDB" id="A0A923HWU6"/>
<evidence type="ECO:0000313" key="3">
    <source>
        <dbReference type="Proteomes" id="UP000616595"/>
    </source>
</evidence>
<dbReference type="OrthoDB" id="2063031at2"/>
<protein>
    <submittedName>
        <fullName evidence="2">Uncharacterized protein</fullName>
    </submittedName>
</protein>
<name>A0A923HWU6_9FIRM</name>
<evidence type="ECO:0000313" key="2">
    <source>
        <dbReference type="EMBL" id="MBC3888627.1"/>
    </source>
</evidence>
<proteinExistence type="predicted"/>
<dbReference type="RefSeq" id="WP_148568239.1">
    <property type="nucleotide sequence ID" value="NZ_RXYA01000015.1"/>
</dbReference>
<evidence type="ECO:0000256" key="1">
    <source>
        <dbReference type="SAM" id="MobiDB-lite"/>
    </source>
</evidence>
<reference evidence="2" key="1">
    <citation type="submission" date="2019-10" db="EMBL/GenBank/DDBJ databases">
        <authorList>
            <person name="Ross D.E."/>
            <person name="Gulliver D."/>
        </authorList>
    </citation>
    <scope>NUCLEOTIDE SEQUENCE</scope>
    <source>
        <strain evidence="2">DER-2019</strain>
    </source>
</reference>
<dbReference type="Proteomes" id="UP000616595">
    <property type="component" value="Unassembled WGS sequence"/>
</dbReference>
<sequence>MEPLITIETVPIEIKFVKKEPLKLSAVNSTQVSVAQEDGKKSITSNPIRIPIQDSFKPSSTYNWDHSTYTATADYGEDGNLNLNIQMEDGDAQAIRFEQSTRDINSIAGLLPTTPQSGNDEQNNMEISFNMSGLSSSTATADNTDTQFYPPDLELVVTQRPDVIIKYVGGPIYVPPSSNPDYKPIEGVGPLYVPLSAAPDYKPAAGSAEKVSNGEGQKLDQRV</sequence>
<reference evidence="2" key="2">
    <citation type="submission" date="2020-10" db="EMBL/GenBank/DDBJ databases">
        <title>Comparative genomics of the Acetobacterium genus.</title>
        <authorList>
            <person name="Marshall C."/>
            <person name="May H."/>
            <person name="Norman S."/>
        </authorList>
    </citation>
    <scope>NUCLEOTIDE SEQUENCE</scope>
    <source>
        <strain evidence="2">DER-2019</strain>
    </source>
</reference>
<comment type="caution">
    <text evidence="2">The sequence shown here is derived from an EMBL/GenBank/DDBJ whole genome shotgun (WGS) entry which is preliminary data.</text>
</comment>
<feature type="region of interest" description="Disordered" evidence="1">
    <location>
        <begin position="202"/>
        <end position="223"/>
    </location>
</feature>
<organism evidence="2 3">
    <name type="scientific">Acetobacterium paludosum</name>
    <dbReference type="NCBI Taxonomy" id="52693"/>
    <lineage>
        <taxon>Bacteria</taxon>
        <taxon>Bacillati</taxon>
        <taxon>Bacillota</taxon>
        <taxon>Clostridia</taxon>
        <taxon>Eubacteriales</taxon>
        <taxon>Eubacteriaceae</taxon>
        <taxon>Acetobacterium</taxon>
    </lineage>
</organism>
<dbReference type="EMBL" id="WJBD01000011">
    <property type="protein sequence ID" value="MBC3888627.1"/>
    <property type="molecule type" value="Genomic_DNA"/>
</dbReference>
<accession>A0A923HWU6</accession>